<protein>
    <recommendedName>
        <fullName evidence="6">Ig-like domain-containing protein</fullName>
    </recommendedName>
</protein>
<dbReference type="OrthoDB" id="2179803at2759"/>
<evidence type="ECO:0000313" key="5">
    <source>
        <dbReference type="Proteomes" id="UP000193719"/>
    </source>
</evidence>
<evidence type="ECO:0000313" key="4">
    <source>
        <dbReference type="EMBL" id="ORX41361.1"/>
    </source>
</evidence>
<evidence type="ECO:0000313" key="3">
    <source>
        <dbReference type="EMBL" id="ORX41352.1"/>
    </source>
</evidence>
<organism evidence="4 5">
    <name type="scientific">Piromyces finnis</name>
    <dbReference type="NCBI Taxonomy" id="1754191"/>
    <lineage>
        <taxon>Eukaryota</taxon>
        <taxon>Fungi</taxon>
        <taxon>Fungi incertae sedis</taxon>
        <taxon>Chytridiomycota</taxon>
        <taxon>Chytridiomycota incertae sedis</taxon>
        <taxon>Neocallimastigomycetes</taxon>
        <taxon>Neocallimastigales</taxon>
        <taxon>Neocallimastigaceae</taxon>
        <taxon>Piromyces</taxon>
    </lineage>
</organism>
<dbReference type="Proteomes" id="UP000193719">
    <property type="component" value="Unassembled WGS sequence"/>
</dbReference>
<comment type="caution">
    <text evidence="4">The sequence shown here is derived from an EMBL/GenBank/DDBJ whole genome shotgun (WGS) entry which is preliminary data.</text>
</comment>
<feature type="compositionally biased region" description="Basic and acidic residues" evidence="1">
    <location>
        <begin position="78"/>
        <end position="89"/>
    </location>
</feature>
<evidence type="ECO:0008006" key="6">
    <source>
        <dbReference type="Google" id="ProtNLM"/>
    </source>
</evidence>
<keyword evidence="2" id="KW-0732">Signal</keyword>
<proteinExistence type="predicted"/>
<keyword evidence="5" id="KW-1185">Reference proteome</keyword>
<sequence>MFKLNIFYLLFTVLFLQVLVISVDARKCYVRYPNNKVIKTDKENKVNITYPVVDKVFDSTKLDKENISNSNIEKEIDINNTDNLDKESNLDSDSEYDSETEAIDIPTISNNETMTTIIPSNTNIPYSTSTVSTVYTINETLSVPTSTSTIVNTTNNDIYATTINDDDVATNVSSSIDEDEVTTTIIYRTSTTTVSIATTATKTTTTTTTIATLTPIQNCIKDSGISCNKYNTLCSLGINKTEAEIYGSELLKITNSPNIIDLVNLQKEKYNKDIIYTCSFYNFTQGIHDYRYRSNEKDDDFIKSFEKTNTNVELYGNIKCMPKSQEIIKELDTNSFVSYVKLESNKPIEIECTLSGEGIKGYSYSPLFAIEVSTFRNNGDDIQIKDGQYTLRNNMYNYNKFSDVALSTCSETWSLNVTINDDFGMIC</sequence>
<dbReference type="AlphaFoldDB" id="A0A1Y1UTL8"/>
<gene>
    <name evidence="3" type="ORF">BCR36DRAFT_588085</name>
    <name evidence="4" type="ORF">BCR36DRAFT_588092</name>
</gene>
<dbReference type="EMBL" id="MCFH01000091">
    <property type="protein sequence ID" value="ORX41352.1"/>
    <property type="molecule type" value="Genomic_DNA"/>
</dbReference>
<reference evidence="4 5" key="1">
    <citation type="submission" date="2016-08" db="EMBL/GenBank/DDBJ databases">
        <title>Genomes of anaerobic fungi encode conserved fungal cellulosomes for biomass hydrolysis.</title>
        <authorList>
            <consortium name="DOE Joint Genome Institute"/>
            <person name="Haitjema C.H."/>
            <person name="Gilmore S.P."/>
            <person name="Henske J.K."/>
            <person name="Solomon K.V."/>
            <person name="De Groot R."/>
            <person name="Kuo A."/>
            <person name="Mondo S.J."/>
            <person name="Salamov A.A."/>
            <person name="Labutti K."/>
            <person name="Zhao Z."/>
            <person name="Chiniquy J."/>
            <person name="Barry K."/>
            <person name="Brewer H.M."/>
            <person name="Purvine S.O."/>
            <person name="Wright A.T."/>
            <person name="Boxma B."/>
            <person name="Van Alen T."/>
            <person name="Hackstein J.H."/>
            <person name="Baker S.E."/>
            <person name="Grigoriev I.V."/>
            <person name="O'Malley M.A."/>
        </authorList>
    </citation>
    <scope>NUCLEOTIDE SEQUENCE [LARGE SCALE GENOMIC DNA]</scope>
    <source>
        <strain evidence="4">Finn</strain>
        <strain evidence="5">finn</strain>
    </source>
</reference>
<evidence type="ECO:0000256" key="2">
    <source>
        <dbReference type="SAM" id="SignalP"/>
    </source>
</evidence>
<feature type="signal peptide" evidence="2">
    <location>
        <begin position="1"/>
        <end position="25"/>
    </location>
</feature>
<dbReference type="EMBL" id="MCFH01000091">
    <property type="protein sequence ID" value="ORX41361.1"/>
    <property type="molecule type" value="Genomic_DNA"/>
</dbReference>
<feature type="chain" id="PRO_5011907570" description="Ig-like domain-containing protein" evidence="2">
    <location>
        <begin position="26"/>
        <end position="427"/>
    </location>
</feature>
<feature type="region of interest" description="Disordered" evidence="1">
    <location>
        <begin position="78"/>
        <end position="97"/>
    </location>
</feature>
<accession>A0A1Y1UTL8</accession>
<name>A0A1Y1UTL8_9FUNG</name>
<evidence type="ECO:0000256" key="1">
    <source>
        <dbReference type="SAM" id="MobiDB-lite"/>
    </source>
</evidence>
<reference evidence="4 5" key="2">
    <citation type="submission" date="2016-08" db="EMBL/GenBank/DDBJ databases">
        <title>Pervasive Adenine N6-methylation of Active Genes in Fungi.</title>
        <authorList>
            <consortium name="DOE Joint Genome Institute"/>
            <person name="Mondo S.J."/>
            <person name="Dannebaum R.O."/>
            <person name="Kuo R.C."/>
            <person name="Labutti K."/>
            <person name="Haridas S."/>
            <person name="Kuo A."/>
            <person name="Salamov A."/>
            <person name="Ahrendt S.R."/>
            <person name="Lipzen A."/>
            <person name="Sullivan W."/>
            <person name="Andreopoulos W.B."/>
            <person name="Clum A."/>
            <person name="Lindquist E."/>
            <person name="Daum C."/>
            <person name="Ramamoorthy G.K."/>
            <person name="Gryganskyi A."/>
            <person name="Culley D."/>
            <person name="Magnuson J.K."/>
            <person name="James T.Y."/>
            <person name="O'Malley M.A."/>
            <person name="Stajich J.E."/>
            <person name="Spatafora J.W."/>
            <person name="Visel A."/>
            <person name="Grigoriev I.V."/>
        </authorList>
    </citation>
    <scope>NUCLEOTIDE SEQUENCE [LARGE SCALE GENOMIC DNA]</scope>
    <source>
        <strain evidence="4">Finn</strain>
        <strain evidence="5">finn</strain>
    </source>
</reference>